<dbReference type="InterPro" id="IPR036875">
    <property type="entry name" value="Znf_CCHC_sf"/>
</dbReference>
<comment type="caution">
    <text evidence="5">The sequence shown here is derived from an EMBL/GenBank/DDBJ whole genome shotgun (WGS) entry which is preliminary data.</text>
</comment>
<dbReference type="InterPro" id="IPR001878">
    <property type="entry name" value="Znf_CCHC"/>
</dbReference>
<evidence type="ECO:0000256" key="2">
    <source>
        <dbReference type="PROSITE-ProRule" id="PRU00047"/>
    </source>
</evidence>
<feature type="domain" description="CCHC-type" evidence="4">
    <location>
        <begin position="302"/>
        <end position="316"/>
    </location>
</feature>
<proteinExistence type="predicted"/>
<keyword evidence="6" id="KW-1185">Reference proteome</keyword>
<organism evidence="5 6">
    <name type="scientific">Tricholomella constricta</name>
    <dbReference type="NCBI Taxonomy" id="117010"/>
    <lineage>
        <taxon>Eukaryota</taxon>
        <taxon>Fungi</taxon>
        <taxon>Dikarya</taxon>
        <taxon>Basidiomycota</taxon>
        <taxon>Agaricomycotina</taxon>
        <taxon>Agaricomycetes</taxon>
        <taxon>Agaricomycetidae</taxon>
        <taxon>Agaricales</taxon>
        <taxon>Tricholomatineae</taxon>
        <taxon>Lyophyllaceae</taxon>
        <taxon>Tricholomella</taxon>
    </lineage>
</organism>
<gene>
    <name evidence="5" type="ORF">D9615_007595</name>
</gene>
<dbReference type="OrthoDB" id="3332326at2759"/>
<sequence>MSKFGDMPQRLLSPFLSTEERLANMEATISALFTSNTSNSASMDCLSTLFEAFMSGTPPNPTPAAPEADTTSSLCVTTTPAPGSLRSGSHHLQPLPPPIYDGARSGGCTFLNACKLYFSLCGGSFADDNARMVFQFGTAKDVFPTWKDFEDTFRGEFFLFDEVAAVLTLESTAYFQNGQSIDQYIESFRSLWVKLSRQLGSITTGHPHDEKIEEWLRTACSQDFIMRTEDDFHCRVIPTKVSDSRTTATAAVRWAFAPAPTPTPAPPVPHAPTAPAPRPLSQGVPMDIDRMRDQVAPANDHCFWCKKKGHLSRDCPLRWDVRHMLDDEL</sequence>
<evidence type="ECO:0000313" key="6">
    <source>
        <dbReference type="Proteomes" id="UP000565441"/>
    </source>
</evidence>
<dbReference type="Proteomes" id="UP000565441">
    <property type="component" value="Unassembled WGS sequence"/>
</dbReference>
<keyword evidence="2" id="KW-0862">Zinc</keyword>
<keyword evidence="2" id="KW-0863">Zinc-finger</keyword>
<keyword evidence="2" id="KW-0479">Metal-binding</keyword>
<dbReference type="GO" id="GO:0006397">
    <property type="term" value="P:mRNA processing"/>
    <property type="evidence" value="ECO:0007669"/>
    <property type="project" value="UniProtKB-KW"/>
</dbReference>
<feature type="compositionally biased region" description="Pro residues" evidence="3">
    <location>
        <begin position="259"/>
        <end position="278"/>
    </location>
</feature>
<dbReference type="GO" id="GO:0003676">
    <property type="term" value="F:nucleic acid binding"/>
    <property type="evidence" value="ECO:0007669"/>
    <property type="project" value="InterPro"/>
</dbReference>
<dbReference type="PROSITE" id="PS50158">
    <property type="entry name" value="ZF_CCHC"/>
    <property type="match status" value="1"/>
</dbReference>
<dbReference type="AlphaFoldDB" id="A0A8H5H762"/>
<dbReference type="Gene3D" id="4.10.60.10">
    <property type="entry name" value="Zinc finger, CCHC-type"/>
    <property type="match status" value="1"/>
</dbReference>
<evidence type="ECO:0000313" key="5">
    <source>
        <dbReference type="EMBL" id="KAF5378196.1"/>
    </source>
</evidence>
<reference evidence="5 6" key="1">
    <citation type="journal article" date="2020" name="ISME J.">
        <title>Uncovering the hidden diversity of litter-decomposition mechanisms in mushroom-forming fungi.</title>
        <authorList>
            <person name="Floudas D."/>
            <person name="Bentzer J."/>
            <person name="Ahren D."/>
            <person name="Johansson T."/>
            <person name="Persson P."/>
            <person name="Tunlid A."/>
        </authorList>
    </citation>
    <scope>NUCLEOTIDE SEQUENCE [LARGE SCALE GENOMIC DNA]</scope>
    <source>
        <strain evidence="5 6">CBS 661.87</strain>
    </source>
</reference>
<dbReference type="GO" id="GO:0008270">
    <property type="term" value="F:zinc ion binding"/>
    <property type="evidence" value="ECO:0007669"/>
    <property type="project" value="UniProtKB-KW"/>
</dbReference>
<dbReference type="EMBL" id="JAACJP010000021">
    <property type="protein sequence ID" value="KAF5378196.1"/>
    <property type="molecule type" value="Genomic_DNA"/>
</dbReference>
<evidence type="ECO:0000256" key="3">
    <source>
        <dbReference type="SAM" id="MobiDB-lite"/>
    </source>
</evidence>
<evidence type="ECO:0000256" key="1">
    <source>
        <dbReference type="ARBA" id="ARBA00022664"/>
    </source>
</evidence>
<evidence type="ECO:0000259" key="4">
    <source>
        <dbReference type="PROSITE" id="PS50158"/>
    </source>
</evidence>
<feature type="region of interest" description="Disordered" evidence="3">
    <location>
        <begin position="259"/>
        <end position="284"/>
    </location>
</feature>
<accession>A0A8H5H762</accession>
<name>A0A8H5H762_9AGAR</name>
<dbReference type="SUPFAM" id="SSF57756">
    <property type="entry name" value="Retrovirus zinc finger-like domains"/>
    <property type="match status" value="1"/>
</dbReference>
<protein>
    <recommendedName>
        <fullName evidence="4">CCHC-type domain-containing protein</fullName>
    </recommendedName>
</protein>
<keyword evidence="1" id="KW-0507">mRNA processing</keyword>